<evidence type="ECO:0000313" key="2">
    <source>
        <dbReference type="EMBL" id="CAD7000693.1"/>
    </source>
</evidence>
<reference evidence="2" key="1">
    <citation type="submission" date="2020-11" db="EMBL/GenBank/DDBJ databases">
        <authorList>
            <person name="Whitehead M."/>
        </authorList>
    </citation>
    <scope>NUCLEOTIDE SEQUENCE</scope>
    <source>
        <strain evidence="2">EGII</strain>
    </source>
</reference>
<dbReference type="Proteomes" id="UP000606786">
    <property type="component" value="Unassembled WGS sequence"/>
</dbReference>
<gene>
    <name evidence="2" type="ORF">CCAP1982_LOCUS9167</name>
</gene>
<protein>
    <submittedName>
        <fullName evidence="2">(Mediterranean fruit fly) hypothetical protein</fullName>
    </submittedName>
</protein>
<name>A0A811UUI3_CERCA</name>
<organism evidence="2 3">
    <name type="scientific">Ceratitis capitata</name>
    <name type="common">Mediterranean fruit fly</name>
    <name type="synonym">Tephritis capitata</name>
    <dbReference type="NCBI Taxonomy" id="7213"/>
    <lineage>
        <taxon>Eukaryota</taxon>
        <taxon>Metazoa</taxon>
        <taxon>Ecdysozoa</taxon>
        <taxon>Arthropoda</taxon>
        <taxon>Hexapoda</taxon>
        <taxon>Insecta</taxon>
        <taxon>Pterygota</taxon>
        <taxon>Neoptera</taxon>
        <taxon>Endopterygota</taxon>
        <taxon>Diptera</taxon>
        <taxon>Brachycera</taxon>
        <taxon>Muscomorpha</taxon>
        <taxon>Tephritoidea</taxon>
        <taxon>Tephritidae</taxon>
        <taxon>Ceratitis</taxon>
        <taxon>Ceratitis</taxon>
    </lineage>
</organism>
<accession>A0A811UUI3</accession>
<sequence>MYARAHKITHFMALSRGPDRTIDTIHIYVAGGNTAAAAQSNVVKPTHKNRRRTWRALQRCNVGIHYPLATRCAVGRGVRKALKQQLMRQFPGCTAKESEKEEKKNSYSNN</sequence>
<feature type="compositionally biased region" description="Basic and acidic residues" evidence="1">
    <location>
        <begin position="96"/>
        <end position="110"/>
    </location>
</feature>
<feature type="region of interest" description="Disordered" evidence="1">
    <location>
        <begin position="90"/>
        <end position="110"/>
    </location>
</feature>
<comment type="caution">
    <text evidence="2">The sequence shown here is derived from an EMBL/GenBank/DDBJ whole genome shotgun (WGS) entry which is preliminary data.</text>
</comment>
<proteinExistence type="predicted"/>
<evidence type="ECO:0000313" key="3">
    <source>
        <dbReference type="Proteomes" id="UP000606786"/>
    </source>
</evidence>
<dbReference type="AlphaFoldDB" id="A0A811UUI3"/>
<keyword evidence="3" id="KW-1185">Reference proteome</keyword>
<evidence type="ECO:0000256" key="1">
    <source>
        <dbReference type="SAM" id="MobiDB-lite"/>
    </source>
</evidence>
<dbReference type="EMBL" id="CAJHJT010000012">
    <property type="protein sequence ID" value="CAD7000693.1"/>
    <property type="molecule type" value="Genomic_DNA"/>
</dbReference>